<dbReference type="GO" id="GO:0005739">
    <property type="term" value="C:mitochondrion"/>
    <property type="evidence" value="ECO:0007669"/>
    <property type="project" value="UniProtKB-SubCell"/>
</dbReference>
<comment type="caution">
    <text evidence="10">The sequence shown here is derived from an EMBL/GenBank/DDBJ whole genome shotgun (WGS) entry which is preliminary data.</text>
</comment>
<dbReference type="OrthoDB" id="276296at2759"/>
<evidence type="ECO:0000256" key="2">
    <source>
        <dbReference type="ARBA" id="ARBA00004173"/>
    </source>
</evidence>
<dbReference type="Gene3D" id="3.30.420.10">
    <property type="entry name" value="Ribonuclease H-like superfamily/Ribonuclease H"/>
    <property type="match status" value="1"/>
</dbReference>
<keyword evidence="10" id="KW-0830">Ubiquinone</keyword>
<keyword evidence="6" id="KW-0677">Repeat</keyword>
<comment type="function">
    <text evidence="1">Accessory subunit of the mitochondrial membrane respiratory chain NADH dehydrogenase (Complex I), that is believed not to be involved in catalysis. Complex I functions in the transfer of electrons from NADH to the respiratory chain. The immediate electron acceptor for the enzyme is believed to be ubiquinone.</text>
</comment>
<proteinExistence type="inferred from homology"/>
<organism evidence="10 11">
    <name type="scientific">Phtheirospermum japonicum</name>
    <dbReference type="NCBI Taxonomy" id="374723"/>
    <lineage>
        <taxon>Eukaryota</taxon>
        <taxon>Viridiplantae</taxon>
        <taxon>Streptophyta</taxon>
        <taxon>Embryophyta</taxon>
        <taxon>Tracheophyta</taxon>
        <taxon>Spermatophyta</taxon>
        <taxon>Magnoliopsida</taxon>
        <taxon>eudicotyledons</taxon>
        <taxon>Gunneridae</taxon>
        <taxon>Pentapetalae</taxon>
        <taxon>asterids</taxon>
        <taxon>lamiids</taxon>
        <taxon>Lamiales</taxon>
        <taxon>Orobanchaceae</taxon>
        <taxon>Orobanchaceae incertae sedis</taxon>
        <taxon>Phtheirospermum</taxon>
    </lineage>
</organism>
<dbReference type="PANTHER" id="PTHR13344:SF0">
    <property type="entry name" value="NADH DEHYDROGENASE [UBIQUINONE] 1 ALPHA SUBCOMPLEX SUBUNIT 8"/>
    <property type="match status" value="1"/>
</dbReference>
<evidence type="ECO:0000256" key="8">
    <source>
        <dbReference type="ARBA" id="ARBA00023128"/>
    </source>
</evidence>
<evidence type="ECO:0000313" key="10">
    <source>
        <dbReference type="EMBL" id="GFP92949.1"/>
    </source>
</evidence>
<evidence type="ECO:0000313" key="11">
    <source>
        <dbReference type="Proteomes" id="UP000653305"/>
    </source>
</evidence>
<dbReference type="EMBL" id="BMAC01000296">
    <property type="protein sequence ID" value="GFP92949.1"/>
    <property type="molecule type" value="Genomic_DNA"/>
</dbReference>
<comment type="similarity">
    <text evidence="3">Belongs to the complex I NDUFA8 subunit family.</text>
</comment>
<dbReference type="Proteomes" id="UP000653305">
    <property type="component" value="Unassembled WGS sequence"/>
</dbReference>
<dbReference type="SUPFAM" id="SSF53098">
    <property type="entry name" value="Ribonuclease H-like"/>
    <property type="match status" value="1"/>
</dbReference>
<comment type="subcellular location">
    <subcellularLocation>
        <location evidence="2">Mitochondrion</location>
    </subcellularLocation>
</comment>
<keyword evidence="9" id="KW-1015">Disulfide bond</keyword>
<sequence length="356" mass="40913">MASTADAAGLPVPTSSVLMAAAKHIGTKCRGENIAFLKCKKDDPNPEKCLDKGRQVTQCVLHLLRDLHQNCGKELDAYAGCMYYHTNEFELCRKEQKEFEKAYGIPRMLVSDNGAQFNGNMMQDWEAIYDWKRQGDFGWGSSLLLWAYRTTMRTTTGESPFSLVYGMEAVIPVEIVGGSQRLETLNEEENERLDRELLKQLMLYVGDLVWKWADAIYTTKKLDPNWIGPFKVGDGFMDLYGYGWILLLSRQWLYGWVFLNHFHGSTCYDFSGPSCAKISIYMVIWGLMVIRRCLSQCVTYYGILTLWKGPWFYGYMEMLKIYEVGRFYGVPTLWNVDSLFKVTCYMDELVGIDAKA</sequence>
<keyword evidence="4" id="KW-0813">Transport</keyword>
<keyword evidence="5" id="KW-0679">Respiratory chain</keyword>
<keyword evidence="7" id="KW-0249">Electron transport</keyword>
<dbReference type="AlphaFoldDB" id="A0A830C1R3"/>
<accession>A0A830C1R3</accession>
<dbReference type="GO" id="GO:0003676">
    <property type="term" value="F:nucleic acid binding"/>
    <property type="evidence" value="ECO:0007669"/>
    <property type="project" value="InterPro"/>
</dbReference>
<keyword evidence="11" id="KW-1185">Reference proteome</keyword>
<gene>
    <name evidence="10" type="ORF">PHJA_001439200</name>
</gene>
<dbReference type="GO" id="GO:0006120">
    <property type="term" value="P:mitochondrial electron transport, NADH to ubiquinone"/>
    <property type="evidence" value="ECO:0007669"/>
    <property type="project" value="InterPro"/>
</dbReference>
<evidence type="ECO:0000256" key="3">
    <source>
        <dbReference type="ARBA" id="ARBA00010705"/>
    </source>
</evidence>
<name>A0A830C1R3_9LAMI</name>
<protein>
    <submittedName>
        <fullName evidence="10">NADH dehydrogenase [ubiquinone] 1 alpha subcomplex subunit 8-b</fullName>
    </submittedName>
</protein>
<dbReference type="InterPro" id="IPR036397">
    <property type="entry name" value="RNaseH_sf"/>
</dbReference>
<evidence type="ECO:0000256" key="9">
    <source>
        <dbReference type="ARBA" id="ARBA00023157"/>
    </source>
</evidence>
<reference evidence="10" key="1">
    <citation type="submission" date="2020-07" db="EMBL/GenBank/DDBJ databases">
        <title>Ethylene signaling mediates host invasion by parasitic plants.</title>
        <authorList>
            <person name="Yoshida S."/>
        </authorList>
    </citation>
    <scope>NUCLEOTIDE SEQUENCE</scope>
    <source>
        <strain evidence="10">Okayama</strain>
    </source>
</reference>
<evidence type="ECO:0000256" key="1">
    <source>
        <dbReference type="ARBA" id="ARBA00003195"/>
    </source>
</evidence>
<dbReference type="InterPro" id="IPR012337">
    <property type="entry name" value="RNaseH-like_sf"/>
</dbReference>
<evidence type="ECO:0000256" key="7">
    <source>
        <dbReference type="ARBA" id="ARBA00022982"/>
    </source>
</evidence>
<keyword evidence="8" id="KW-0496">Mitochondrion</keyword>
<dbReference type="PROSITE" id="PS51808">
    <property type="entry name" value="CHCH"/>
    <property type="match status" value="1"/>
</dbReference>
<dbReference type="InterPro" id="IPR016680">
    <property type="entry name" value="NDUFA8"/>
</dbReference>
<evidence type="ECO:0000256" key="4">
    <source>
        <dbReference type="ARBA" id="ARBA00022448"/>
    </source>
</evidence>
<dbReference type="PANTHER" id="PTHR13344">
    <property type="entry name" value="NADH-UBIQUINONE OXIDOREDUCTASE"/>
    <property type="match status" value="1"/>
</dbReference>
<evidence type="ECO:0000256" key="5">
    <source>
        <dbReference type="ARBA" id="ARBA00022660"/>
    </source>
</evidence>
<evidence type="ECO:0000256" key="6">
    <source>
        <dbReference type="ARBA" id="ARBA00022737"/>
    </source>
</evidence>